<comment type="function">
    <text evidence="9">Part of the tripartite ATP-independent periplasmic (TRAP) transport system.</text>
</comment>
<dbReference type="PANTHER" id="PTHR35011">
    <property type="entry name" value="2,3-DIKETO-L-GULONATE TRAP TRANSPORTER SMALL PERMEASE PROTEIN YIAM"/>
    <property type="match status" value="1"/>
</dbReference>
<reference evidence="11" key="1">
    <citation type="submission" date="2019-11" db="EMBL/GenBank/DDBJ databases">
        <authorList>
            <person name="Feng L."/>
        </authorList>
    </citation>
    <scope>NUCLEOTIDE SEQUENCE</scope>
    <source>
        <strain evidence="11">EMassiliensisLFYP7</strain>
    </source>
</reference>
<evidence type="ECO:0000256" key="5">
    <source>
        <dbReference type="ARBA" id="ARBA00022692"/>
    </source>
</evidence>
<keyword evidence="3" id="KW-1003">Cell membrane</keyword>
<comment type="similarity">
    <text evidence="8 9">Belongs to the TRAP transporter small permease family.</text>
</comment>
<gene>
    <name evidence="11" type="primary">yiaM_1</name>
    <name evidence="11" type="ORF">EMLFYP7_01439</name>
</gene>
<evidence type="ECO:0000313" key="11">
    <source>
        <dbReference type="EMBL" id="VYU11480.1"/>
    </source>
</evidence>
<comment type="subunit">
    <text evidence="9">The complex comprises the extracytoplasmic solute receptor protein and the two transmembrane proteins.</text>
</comment>
<evidence type="ECO:0000256" key="1">
    <source>
        <dbReference type="ARBA" id="ARBA00004429"/>
    </source>
</evidence>
<evidence type="ECO:0000256" key="8">
    <source>
        <dbReference type="ARBA" id="ARBA00038436"/>
    </source>
</evidence>
<keyword evidence="5 9" id="KW-0812">Transmembrane</keyword>
<dbReference type="GO" id="GO:0015740">
    <property type="term" value="P:C4-dicarboxylate transport"/>
    <property type="evidence" value="ECO:0007669"/>
    <property type="project" value="TreeGrafter"/>
</dbReference>
<dbReference type="InterPro" id="IPR055348">
    <property type="entry name" value="DctQ"/>
</dbReference>
<dbReference type="AlphaFoldDB" id="A0A6N3C3P6"/>
<dbReference type="OrthoDB" id="9791324at2"/>
<dbReference type="GO" id="GO:0005886">
    <property type="term" value="C:plasma membrane"/>
    <property type="evidence" value="ECO:0007669"/>
    <property type="project" value="UniProtKB-SubCell"/>
</dbReference>
<sequence>MKRILEIITAIILSILSCIVFINIILRYGFQTSILSVDELSRFLFVWLIFIGAILAYMENSHVQVTFLVEKLSTKNRARVGIITHLIVIGLCGMLFVGGIGKVVQDWNDHTPILGLPVGLLYAASLPMSLTIGILEIIKLFSTFTAQSKKHNHPLSQDD</sequence>
<dbReference type="GO" id="GO:0022857">
    <property type="term" value="F:transmembrane transporter activity"/>
    <property type="evidence" value="ECO:0007669"/>
    <property type="project" value="UniProtKB-UniRule"/>
</dbReference>
<evidence type="ECO:0000256" key="3">
    <source>
        <dbReference type="ARBA" id="ARBA00022475"/>
    </source>
</evidence>
<feature type="transmembrane region" description="Helical" evidence="9">
    <location>
        <begin position="40"/>
        <end position="58"/>
    </location>
</feature>
<accession>A0A6N3C3P6</accession>
<evidence type="ECO:0000256" key="4">
    <source>
        <dbReference type="ARBA" id="ARBA00022519"/>
    </source>
</evidence>
<dbReference type="RefSeq" id="WP_044183145.1">
    <property type="nucleotide sequence ID" value="NZ_CABKSF010000004.1"/>
</dbReference>
<dbReference type="EMBL" id="CACRTZ010000006">
    <property type="protein sequence ID" value="VYU11480.1"/>
    <property type="molecule type" value="Genomic_DNA"/>
</dbReference>
<keyword evidence="7 9" id="KW-0472">Membrane</keyword>
<evidence type="ECO:0000256" key="7">
    <source>
        <dbReference type="ARBA" id="ARBA00023136"/>
    </source>
</evidence>
<keyword evidence="6 9" id="KW-1133">Transmembrane helix</keyword>
<evidence type="ECO:0000259" key="10">
    <source>
        <dbReference type="Pfam" id="PF04290"/>
    </source>
</evidence>
<dbReference type="InterPro" id="IPR007387">
    <property type="entry name" value="TRAP_DctQ"/>
</dbReference>
<feature type="transmembrane region" description="Helical" evidence="9">
    <location>
        <begin position="78"/>
        <end position="100"/>
    </location>
</feature>
<evidence type="ECO:0000256" key="9">
    <source>
        <dbReference type="RuleBase" id="RU369079"/>
    </source>
</evidence>
<evidence type="ECO:0000256" key="2">
    <source>
        <dbReference type="ARBA" id="ARBA00022448"/>
    </source>
</evidence>
<keyword evidence="4 9" id="KW-0997">Cell inner membrane</keyword>
<name>A0A6N3C3P6_9ENTR</name>
<protein>
    <recommendedName>
        <fullName evidence="9">TRAP transporter small permease protein</fullName>
    </recommendedName>
</protein>
<keyword evidence="2 9" id="KW-0813">Transport</keyword>
<proteinExistence type="inferred from homology"/>
<dbReference type="PROSITE" id="PS51257">
    <property type="entry name" value="PROKAR_LIPOPROTEIN"/>
    <property type="match status" value="1"/>
</dbReference>
<dbReference type="Pfam" id="PF04290">
    <property type="entry name" value="DctQ"/>
    <property type="match status" value="1"/>
</dbReference>
<organism evidence="11">
    <name type="scientific">Phytobacter massiliensis</name>
    <dbReference type="NCBI Taxonomy" id="1485952"/>
    <lineage>
        <taxon>Bacteria</taxon>
        <taxon>Pseudomonadati</taxon>
        <taxon>Pseudomonadota</taxon>
        <taxon>Gammaproteobacteria</taxon>
        <taxon>Enterobacterales</taxon>
        <taxon>Enterobacteriaceae</taxon>
        <taxon>Phytobacter</taxon>
    </lineage>
</organism>
<comment type="subcellular location">
    <subcellularLocation>
        <location evidence="1 9">Cell inner membrane</location>
        <topology evidence="1 9">Multi-pass membrane protein</topology>
    </subcellularLocation>
</comment>
<feature type="transmembrane region" description="Helical" evidence="9">
    <location>
        <begin position="7"/>
        <end position="28"/>
    </location>
</feature>
<dbReference type="PANTHER" id="PTHR35011:SF2">
    <property type="entry name" value="2,3-DIKETO-L-GULONATE TRAP TRANSPORTER SMALL PERMEASE PROTEIN YIAM"/>
    <property type="match status" value="1"/>
</dbReference>
<feature type="domain" description="Tripartite ATP-independent periplasmic transporters DctQ component" evidence="10">
    <location>
        <begin position="17"/>
        <end position="141"/>
    </location>
</feature>
<feature type="transmembrane region" description="Helical" evidence="9">
    <location>
        <begin position="120"/>
        <end position="141"/>
    </location>
</feature>
<evidence type="ECO:0000256" key="6">
    <source>
        <dbReference type="ARBA" id="ARBA00022989"/>
    </source>
</evidence>